<dbReference type="AlphaFoldDB" id="A0A2T4GG13"/>
<evidence type="ECO:0000256" key="1">
    <source>
        <dbReference type="ARBA" id="ARBA00004141"/>
    </source>
</evidence>
<dbReference type="InterPro" id="IPR052741">
    <property type="entry name" value="Mitochondrial_HTD2"/>
</dbReference>
<dbReference type="InterPro" id="IPR029069">
    <property type="entry name" value="HotDog_dom_sf"/>
</dbReference>
<keyword evidence="5 6" id="KW-0472">Membrane</keyword>
<keyword evidence="4" id="KW-1133">Transmembrane helix</keyword>
<comment type="subcellular location">
    <subcellularLocation>
        <location evidence="1">Membrane</location>
        <topology evidence="1">Multi-pass membrane protein</topology>
    </subcellularLocation>
</comment>
<evidence type="ECO:0000313" key="7">
    <source>
        <dbReference type="EMBL" id="PTD02516.1"/>
    </source>
</evidence>
<keyword evidence="3" id="KW-0999">Mitochondrion inner membrane</keyword>
<dbReference type="Gene3D" id="3.10.129.10">
    <property type="entry name" value="Hotdog Thioesterase"/>
    <property type="match status" value="1"/>
</dbReference>
<accession>A0A2T4GG13</accession>
<evidence type="ECO:0000256" key="3">
    <source>
        <dbReference type="ARBA" id="ARBA00022792"/>
    </source>
</evidence>
<comment type="caution">
    <text evidence="7">The sequence shown here is derived from an EMBL/GenBank/DDBJ whole genome shotgun (WGS) entry which is preliminary data.</text>
</comment>
<gene>
    <name evidence="7" type="ORF">FCULG_00012642</name>
</gene>
<evidence type="ECO:0000256" key="2">
    <source>
        <dbReference type="ARBA" id="ARBA00022692"/>
    </source>
</evidence>
<dbReference type="PROSITE" id="PS50920">
    <property type="entry name" value="SOLCAR"/>
    <property type="match status" value="2"/>
</dbReference>
<dbReference type="EMBL" id="PVEM01000017">
    <property type="protein sequence ID" value="PTD02516.1"/>
    <property type="molecule type" value="Genomic_DNA"/>
</dbReference>
<proteinExistence type="predicted"/>
<keyword evidence="8" id="KW-1185">Reference proteome</keyword>
<dbReference type="InterPro" id="IPR023395">
    <property type="entry name" value="MCP_dom_sf"/>
</dbReference>
<sequence length="614" mass="68771">MIPRAFALSHSRPILNNTLISISRHLSHSSRDRSTAQEAASIMMENFKDSQFIRRQILDANQVQKLALTLNRPNLSGYHLVYFTPGGLESELGADGTDTSFNAPFPFTRRMWAGGKIEWATSSSFSSSAGLELRVGDEVEEVTALISATPRKSRSAGEMVLVEVKKEYHGPRGLALTDLRSWIFRPEIEPLSGSSDIKLLADADLRQPALVKHQVAEDGKPVRWHRWSPTSLFRFSALTFNGHKIHYNEDWTRNVEGHPGLVVHGPLNLINILNFWQDFHGKGKFPSTINYRALSPLYAGQTYQIQGTKLEAGGHTGKNKWEMVVQRHVKVRIQMVPHEVKQSLLRTSLVIFQDEGVRGLYNGFSAGLTRACEIHPDQSSHPLRSAQQLIYTRTLTYGAVRIGVYEELRQQAVTNGFGTASHLIPIAFASGFAAAILGTPSDIANIRMQNDKSQTPQLRRNYRHTFHAWTQMRTQKGWRSFSQGMLANCFRCSFMTASQLACYDFFKGLLRDQINRPDSTATHLTASLGASLVATSVASPMDVIRTHMVGASSKPGVRASVWGILSHLVSTEGYRWVFRGWSSSFIRLGSQTIATLVIMEQQRKLYRAYVARQD</sequence>
<dbReference type="InterPro" id="IPR018108">
    <property type="entry name" value="MCP_transmembrane"/>
</dbReference>
<dbReference type="GO" id="GO:0005739">
    <property type="term" value="C:mitochondrion"/>
    <property type="evidence" value="ECO:0007669"/>
    <property type="project" value="TreeGrafter"/>
</dbReference>
<protein>
    <submittedName>
        <fullName evidence="7">Mitochondrial dicarboxylate transporter</fullName>
    </submittedName>
</protein>
<evidence type="ECO:0000256" key="5">
    <source>
        <dbReference type="ARBA" id="ARBA00023136"/>
    </source>
</evidence>
<dbReference type="OrthoDB" id="3257538at2759"/>
<keyword evidence="2 6" id="KW-0812">Transmembrane</keyword>
<feature type="repeat" description="Solcar" evidence="6">
    <location>
        <begin position="421"/>
        <end position="509"/>
    </location>
</feature>
<evidence type="ECO:0000313" key="8">
    <source>
        <dbReference type="Proteomes" id="UP000241587"/>
    </source>
</evidence>
<dbReference type="Pfam" id="PF00153">
    <property type="entry name" value="Mito_carr"/>
    <property type="match status" value="2"/>
</dbReference>
<dbReference type="Proteomes" id="UP000241587">
    <property type="component" value="Unassembled WGS sequence"/>
</dbReference>
<evidence type="ECO:0000256" key="4">
    <source>
        <dbReference type="ARBA" id="ARBA00022989"/>
    </source>
</evidence>
<dbReference type="PANTHER" id="PTHR28152">
    <property type="entry name" value="HYDROXYACYL-THIOESTER DEHYDRATASE TYPE 2, MITOCHONDRIAL"/>
    <property type="match status" value="1"/>
</dbReference>
<reference evidence="7 8" key="1">
    <citation type="submission" date="2018-02" db="EMBL/GenBank/DDBJ databases">
        <title>Fusarium culmorum secondary metabolites in fungal-bacterial-plant interactions.</title>
        <authorList>
            <person name="Schmidt R."/>
        </authorList>
    </citation>
    <scope>NUCLEOTIDE SEQUENCE [LARGE SCALE GENOMIC DNA]</scope>
    <source>
        <strain evidence="7 8">PV</strain>
    </source>
</reference>
<dbReference type="GO" id="GO:0019171">
    <property type="term" value="F:(3R)-hydroxyacyl-[acyl-carrier-protein] dehydratase activity"/>
    <property type="evidence" value="ECO:0007669"/>
    <property type="project" value="TreeGrafter"/>
</dbReference>
<dbReference type="Gene3D" id="1.50.40.10">
    <property type="entry name" value="Mitochondrial carrier domain"/>
    <property type="match status" value="1"/>
</dbReference>
<dbReference type="SUPFAM" id="SSF103506">
    <property type="entry name" value="Mitochondrial carrier"/>
    <property type="match status" value="2"/>
</dbReference>
<dbReference type="SUPFAM" id="SSF54637">
    <property type="entry name" value="Thioesterase/thiol ester dehydrase-isomerase"/>
    <property type="match status" value="1"/>
</dbReference>
<dbReference type="PANTHER" id="PTHR28152:SF2">
    <property type="entry name" value="N-TERMINAL OF MAOC-LIKE DEHYDRATASE DOMAIN-CONTAINING PROTEIN"/>
    <property type="match status" value="1"/>
</dbReference>
<keyword evidence="3" id="KW-0496">Mitochondrion</keyword>
<feature type="repeat" description="Solcar" evidence="6">
    <location>
        <begin position="518"/>
        <end position="605"/>
    </location>
</feature>
<dbReference type="GO" id="GO:0016020">
    <property type="term" value="C:membrane"/>
    <property type="evidence" value="ECO:0007669"/>
    <property type="project" value="UniProtKB-SubCell"/>
</dbReference>
<name>A0A2T4GG13_FUSCU</name>
<organism evidence="7 8">
    <name type="scientific">Fusarium culmorum</name>
    <dbReference type="NCBI Taxonomy" id="5516"/>
    <lineage>
        <taxon>Eukaryota</taxon>
        <taxon>Fungi</taxon>
        <taxon>Dikarya</taxon>
        <taxon>Ascomycota</taxon>
        <taxon>Pezizomycotina</taxon>
        <taxon>Sordariomycetes</taxon>
        <taxon>Hypocreomycetidae</taxon>
        <taxon>Hypocreales</taxon>
        <taxon>Nectriaceae</taxon>
        <taxon>Fusarium</taxon>
    </lineage>
</organism>
<evidence type="ECO:0000256" key="6">
    <source>
        <dbReference type="PROSITE-ProRule" id="PRU00282"/>
    </source>
</evidence>